<dbReference type="PANTHER" id="PTHR22696:SF1">
    <property type="entry name" value="E3 UBIQUITIN-PROTEIN LIGASE RNF26"/>
    <property type="match status" value="1"/>
</dbReference>
<dbReference type="GO" id="GO:0061630">
    <property type="term" value="F:ubiquitin protein ligase activity"/>
    <property type="evidence" value="ECO:0007669"/>
    <property type="project" value="TreeGrafter"/>
</dbReference>
<evidence type="ECO:0000256" key="2">
    <source>
        <dbReference type="ARBA" id="ARBA00022833"/>
    </source>
</evidence>
<organism evidence="6 7">
    <name type="scientific">Parelaphostrongylus tenuis</name>
    <name type="common">Meningeal worm</name>
    <dbReference type="NCBI Taxonomy" id="148309"/>
    <lineage>
        <taxon>Eukaryota</taxon>
        <taxon>Metazoa</taxon>
        <taxon>Ecdysozoa</taxon>
        <taxon>Nematoda</taxon>
        <taxon>Chromadorea</taxon>
        <taxon>Rhabditida</taxon>
        <taxon>Rhabditina</taxon>
        <taxon>Rhabditomorpha</taxon>
        <taxon>Strongyloidea</taxon>
        <taxon>Metastrongylidae</taxon>
        <taxon>Parelaphostrongylus</taxon>
    </lineage>
</organism>
<dbReference type="GO" id="GO:0008270">
    <property type="term" value="F:zinc ion binding"/>
    <property type="evidence" value="ECO:0007669"/>
    <property type="project" value="UniProtKB-KW"/>
</dbReference>
<evidence type="ECO:0000313" key="7">
    <source>
        <dbReference type="Proteomes" id="UP001196413"/>
    </source>
</evidence>
<protein>
    <recommendedName>
        <fullName evidence="5">RING-type domain-containing protein</fullName>
    </recommendedName>
</protein>
<evidence type="ECO:0000313" key="6">
    <source>
        <dbReference type="EMBL" id="KAJ1349206.1"/>
    </source>
</evidence>
<dbReference type="GO" id="GO:0006511">
    <property type="term" value="P:ubiquitin-dependent protein catabolic process"/>
    <property type="evidence" value="ECO:0007669"/>
    <property type="project" value="TreeGrafter"/>
</dbReference>
<dbReference type="PROSITE" id="PS50089">
    <property type="entry name" value="ZF_RING_2"/>
    <property type="match status" value="1"/>
</dbReference>
<dbReference type="PANTHER" id="PTHR22696">
    <property type="entry name" value="E3 UBIQUITIN-PROTEIN LIGASE RNF26"/>
    <property type="match status" value="1"/>
</dbReference>
<keyword evidence="7" id="KW-1185">Reference proteome</keyword>
<name>A0AAD5MHB4_PARTN</name>
<feature type="domain" description="RING-type" evidence="5">
    <location>
        <begin position="101"/>
        <end position="141"/>
    </location>
</feature>
<keyword evidence="4" id="KW-0812">Transmembrane</keyword>
<dbReference type="Proteomes" id="UP001196413">
    <property type="component" value="Unassembled WGS sequence"/>
</dbReference>
<comment type="caution">
    <text evidence="6">The sequence shown here is derived from an EMBL/GenBank/DDBJ whole genome shotgun (WGS) entry which is preliminary data.</text>
</comment>
<keyword evidence="1 3" id="KW-0479">Metal-binding</keyword>
<keyword evidence="4" id="KW-0472">Membrane</keyword>
<dbReference type="AlphaFoldDB" id="A0AAD5MHB4"/>
<dbReference type="InterPro" id="IPR001841">
    <property type="entry name" value="Znf_RING"/>
</dbReference>
<feature type="transmembrane region" description="Helical" evidence="4">
    <location>
        <begin position="6"/>
        <end position="25"/>
    </location>
</feature>
<dbReference type="GO" id="GO:0016567">
    <property type="term" value="P:protein ubiquitination"/>
    <property type="evidence" value="ECO:0007669"/>
    <property type="project" value="TreeGrafter"/>
</dbReference>
<keyword evidence="4" id="KW-1133">Transmembrane helix</keyword>
<reference evidence="6" key="1">
    <citation type="submission" date="2021-06" db="EMBL/GenBank/DDBJ databases">
        <title>Parelaphostrongylus tenuis whole genome reference sequence.</title>
        <authorList>
            <person name="Garwood T.J."/>
            <person name="Larsen P.A."/>
            <person name="Fountain-Jones N.M."/>
            <person name="Garbe J.R."/>
            <person name="Macchietto M.G."/>
            <person name="Kania S.A."/>
            <person name="Gerhold R.W."/>
            <person name="Richards J.E."/>
            <person name="Wolf T.M."/>
        </authorList>
    </citation>
    <scope>NUCLEOTIDE SEQUENCE</scope>
    <source>
        <strain evidence="6">MNPRO001-30</strain>
        <tissue evidence="6">Meninges</tissue>
    </source>
</reference>
<keyword evidence="1 3" id="KW-0863">Zinc-finger</keyword>
<dbReference type="Gene3D" id="3.30.40.10">
    <property type="entry name" value="Zinc/RING finger domain, C3HC4 (zinc finger)"/>
    <property type="match status" value="1"/>
</dbReference>
<keyword evidence="2" id="KW-0862">Zinc</keyword>
<dbReference type="EMBL" id="JAHQIW010000623">
    <property type="protein sequence ID" value="KAJ1349206.1"/>
    <property type="molecule type" value="Genomic_DNA"/>
</dbReference>
<dbReference type="SUPFAM" id="SSF57850">
    <property type="entry name" value="RING/U-box"/>
    <property type="match status" value="1"/>
</dbReference>
<evidence type="ECO:0000256" key="1">
    <source>
        <dbReference type="ARBA" id="ARBA00022771"/>
    </source>
</evidence>
<evidence type="ECO:0000259" key="5">
    <source>
        <dbReference type="PROSITE" id="PS50089"/>
    </source>
</evidence>
<evidence type="ECO:0000256" key="3">
    <source>
        <dbReference type="PROSITE-ProRule" id="PRU00175"/>
    </source>
</evidence>
<proteinExistence type="predicted"/>
<dbReference type="InterPro" id="IPR013083">
    <property type="entry name" value="Znf_RING/FYVE/PHD"/>
</dbReference>
<sequence length="152" mass="17675">MVDYLLRVFIPYCLSILYTILGIFFPQVRSINRVFQSVQRLLRWLVGGDEEITRRAESIRQVIEVFSPRGQRQNQDQPVRRRSTSSILSAAEQANNERVQCCICIYREKSVLLRPCNHLCLCETCLQAVLNVSPPRCPICRELIHSHLNVFL</sequence>
<gene>
    <name evidence="6" type="ORF">KIN20_004675</name>
</gene>
<accession>A0AAD5MHB4</accession>
<evidence type="ECO:0000256" key="4">
    <source>
        <dbReference type="SAM" id="Phobius"/>
    </source>
</evidence>
<dbReference type="Pfam" id="PF13920">
    <property type="entry name" value="zf-C3HC4_3"/>
    <property type="match status" value="1"/>
</dbReference>